<sequence>RELMSLHATKQPAHLNKADQVVIGLFTNQTNNKHTEQFNDTIQQEINKRINNKDFTGQSGQQLTLFQDNGQQVVLVGLGKQDDFSATA</sequence>
<dbReference type="GO" id="GO:0006508">
    <property type="term" value="P:proteolysis"/>
    <property type="evidence" value="ECO:0007669"/>
    <property type="project" value="InterPro"/>
</dbReference>
<dbReference type="InterPro" id="IPR008283">
    <property type="entry name" value="Peptidase_M17_N"/>
</dbReference>
<evidence type="ECO:0000313" key="2">
    <source>
        <dbReference type="EMBL" id="MDP0971299.1"/>
    </source>
</evidence>
<feature type="non-terminal residue" evidence="2">
    <location>
        <position position="1"/>
    </location>
</feature>
<dbReference type="RefSeq" id="WP_305202427.1">
    <property type="nucleotide sequence ID" value="NZ_JAUUIA010000569.1"/>
</dbReference>
<dbReference type="InterPro" id="IPR043472">
    <property type="entry name" value="Macro_dom-like"/>
</dbReference>
<name>A0AAW8AKY2_KLEPN</name>
<gene>
    <name evidence="2" type="ORF">Q6294_30625</name>
</gene>
<dbReference type="SUPFAM" id="SSF52949">
    <property type="entry name" value="Macro domain-like"/>
    <property type="match status" value="1"/>
</dbReference>
<dbReference type="EMBL" id="JAUUIA010000569">
    <property type="protein sequence ID" value="MDP0971299.1"/>
    <property type="molecule type" value="Genomic_DNA"/>
</dbReference>
<organism evidence="2 3">
    <name type="scientific">Klebsiella pneumoniae</name>
    <dbReference type="NCBI Taxonomy" id="573"/>
    <lineage>
        <taxon>Bacteria</taxon>
        <taxon>Pseudomonadati</taxon>
        <taxon>Pseudomonadota</taxon>
        <taxon>Gammaproteobacteria</taxon>
        <taxon>Enterobacterales</taxon>
        <taxon>Enterobacteriaceae</taxon>
        <taxon>Klebsiella/Raoultella group</taxon>
        <taxon>Klebsiella</taxon>
        <taxon>Klebsiella pneumoniae complex</taxon>
    </lineage>
</organism>
<feature type="domain" description="Peptidase M17 leucyl aminopeptidase N-terminal" evidence="1">
    <location>
        <begin position="22"/>
        <end position="87"/>
    </location>
</feature>
<feature type="non-terminal residue" evidence="2">
    <location>
        <position position="88"/>
    </location>
</feature>
<accession>A0AAW8AKY2</accession>
<comment type="caution">
    <text evidence="2">The sequence shown here is derived from an EMBL/GenBank/DDBJ whole genome shotgun (WGS) entry which is preliminary data.</text>
</comment>
<evidence type="ECO:0000313" key="3">
    <source>
        <dbReference type="Proteomes" id="UP001244490"/>
    </source>
</evidence>
<proteinExistence type="predicted"/>
<evidence type="ECO:0000259" key="1">
    <source>
        <dbReference type="Pfam" id="PF02789"/>
    </source>
</evidence>
<protein>
    <submittedName>
        <fullName evidence="2">M17 family peptidase N-terminal domain-containing protein</fullName>
    </submittedName>
</protein>
<dbReference type="Proteomes" id="UP001244490">
    <property type="component" value="Unassembled WGS sequence"/>
</dbReference>
<reference evidence="2" key="1">
    <citation type="submission" date="2023-07" db="EMBL/GenBank/DDBJ databases">
        <authorList>
            <person name="Peng Z."/>
        </authorList>
    </citation>
    <scope>NUCLEOTIDE SEQUENCE</scope>
    <source>
        <strain evidence="2">KP219</strain>
    </source>
</reference>
<dbReference type="Pfam" id="PF02789">
    <property type="entry name" value="Peptidase_M17_N"/>
    <property type="match status" value="1"/>
</dbReference>
<dbReference type="Gene3D" id="3.40.220.10">
    <property type="entry name" value="Leucine Aminopeptidase, subunit E, domain 1"/>
    <property type="match status" value="1"/>
</dbReference>
<dbReference type="GO" id="GO:0070006">
    <property type="term" value="F:metalloaminopeptidase activity"/>
    <property type="evidence" value="ECO:0007669"/>
    <property type="project" value="InterPro"/>
</dbReference>
<dbReference type="AlphaFoldDB" id="A0AAW8AKY2"/>